<evidence type="ECO:0000256" key="1">
    <source>
        <dbReference type="SAM" id="Phobius"/>
    </source>
</evidence>
<protein>
    <submittedName>
        <fullName evidence="3">Secreted protein</fullName>
    </submittedName>
</protein>
<keyword evidence="1" id="KW-0812">Transmembrane</keyword>
<keyword evidence="1" id="KW-1133">Transmembrane helix</keyword>
<dbReference type="WBParaSite" id="L893_g24995.t1">
    <property type="protein sequence ID" value="L893_g24995.t1"/>
    <property type="gene ID" value="L893_g24995"/>
</dbReference>
<organism evidence="2 3">
    <name type="scientific">Steinernema glaseri</name>
    <dbReference type="NCBI Taxonomy" id="37863"/>
    <lineage>
        <taxon>Eukaryota</taxon>
        <taxon>Metazoa</taxon>
        <taxon>Ecdysozoa</taxon>
        <taxon>Nematoda</taxon>
        <taxon>Chromadorea</taxon>
        <taxon>Rhabditida</taxon>
        <taxon>Tylenchina</taxon>
        <taxon>Panagrolaimomorpha</taxon>
        <taxon>Strongyloidoidea</taxon>
        <taxon>Steinernematidae</taxon>
        <taxon>Steinernema</taxon>
    </lineage>
</organism>
<dbReference type="AlphaFoldDB" id="A0A1I7ZBZ6"/>
<dbReference type="Proteomes" id="UP000095287">
    <property type="component" value="Unplaced"/>
</dbReference>
<keyword evidence="2" id="KW-1185">Reference proteome</keyword>
<proteinExistence type="predicted"/>
<reference evidence="3" key="1">
    <citation type="submission" date="2016-11" db="UniProtKB">
        <authorList>
            <consortium name="WormBaseParasite"/>
        </authorList>
    </citation>
    <scope>IDENTIFICATION</scope>
</reference>
<name>A0A1I7ZBZ6_9BILA</name>
<evidence type="ECO:0000313" key="3">
    <source>
        <dbReference type="WBParaSite" id="L893_g24995.t1"/>
    </source>
</evidence>
<sequence>MHHKASQLAGGATRELCRWWVQVLLQRTYPEPQSDKPRKPYCAHAEQGHGRAYRVPTQVQKRQTKNHEHWIYSWSVSWAAFVLPFCCYGHLMLLTCSKRRQVFPGANHNILTCDYHP</sequence>
<keyword evidence="1" id="KW-0472">Membrane</keyword>
<evidence type="ECO:0000313" key="2">
    <source>
        <dbReference type="Proteomes" id="UP000095287"/>
    </source>
</evidence>
<feature type="transmembrane region" description="Helical" evidence="1">
    <location>
        <begin position="71"/>
        <end position="91"/>
    </location>
</feature>
<accession>A0A1I7ZBZ6</accession>